<dbReference type="PANTHER" id="PTHR47950">
    <property type="entry name" value="CYTOCHROME P450, FAMILY 76, SUBFAMILY C, POLYPEPTIDE 5-RELATED"/>
    <property type="match status" value="1"/>
</dbReference>
<keyword evidence="13" id="KW-1185">Reference proteome</keyword>
<dbReference type="InterPro" id="IPR036396">
    <property type="entry name" value="Cyt_P450_sf"/>
</dbReference>
<keyword evidence="9 11" id="KW-0503">Monooxygenase</keyword>
<evidence type="ECO:0000256" key="10">
    <source>
        <dbReference type="ARBA" id="ARBA00023136"/>
    </source>
</evidence>
<evidence type="ECO:0000256" key="1">
    <source>
        <dbReference type="ARBA" id="ARBA00004370"/>
    </source>
</evidence>
<evidence type="ECO:0000256" key="3">
    <source>
        <dbReference type="ARBA" id="ARBA00022617"/>
    </source>
</evidence>
<dbReference type="PROSITE" id="PS00086">
    <property type="entry name" value="CYTOCHROME_P450"/>
    <property type="match status" value="1"/>
</dbReference>
<accession>A0ABM4X2V7</accession>
<keyword evidence="6 12" id="KW-1133">Transmembrane helix</keyword>
<keyword evidence="8 11" id="KW-0408">Iron</keyword>
<dbReference type="PRINTS" id="PR00463">
    <property type="entry name" value="EP450I"/>
</dbReference>
<comment type="similarity">
    <text evidence="2 11">Belongs to the cytochrome P450 family.</text>
</comment>
<keyword evidence="10 12" id="KW-0472">Membrane</keyword>
<evidence type="ECO:0000313" key="13">
    <source>
        <dbReference type="Proteomes" id="UP001652660"/>
    </source>
</evidence>
<keyword evidence="7 11" id="KW-0560">Oxidoreductase</keyword>
<keyword evidence="4 12" id="KW-0812">Transmembrane</keyword>
<name>A0ABM4X2V7_COFAR</name>
<evidence type="ECO:0000256" key="12">
    <source>
        <dbReference type="SAM" id="Phobius"/>
    </source>
</evidence>
<evidence type="ECO:0000256" key="4">
    <source>
        <dbReference type="ARBA" id="ARBA00022692"/>
    </source>
</evidence>
<dbReference type="InterPro" id="IPR001128">
    <property type="entry name" value="Cyt_P450"/>
</dbReference>
<evidence type="ECO:0000256" key="5">
    <source>
        <dbReference type="ARBA" id="ARBA00022723"/>
    </source>
</evidence>
<evidence type="ECO:0000256" key="2">
    <source>
        <dbReference type="ARBA" id="ARBA00010617"/>
    </source>
</evidence>
<dbReference type="Gene3D" id="1.10.630.10">
    <property type="entry name" value="Cytochrome P450"/>
    <property type="match status" value="1"/>
</dbReference>
<proteinExistence type="inferred from homology"/>
<keyword evidence="5 11" id="KW-0479">Metal-binding</keyword>
<evidence type="ECO:0000313" key="14">
    <source>
        <dbReference type="RefSeq" id="XP_071938361.1"/>
    </source>
</evidence>
<feature type="transmembrane region" description="Helical" evidence="12">
    <location>
        <begin position="6"/>
        <end position="24"/>
    </location>
</feature>
<sequence length="511" mass="58562">MDKAPPFLLLLLVVILFFILYRIFRHYLGQKSSKLPPGPHQYPIVGNMFQLSGIFHSTLAKLSKTYGPLMSIKVLNRRMIIVSSPKVAKELLQKHDHLYTSKLVLDSARAFDYHKFSIIWLPVNGQWHNLRKLCKEQIFSSERLNASQGLRQEKLQQLCNYVDGCCINGEAVDIGEAAFTTILNILSNTLFSVDFGNYESNSSRELKEIISGVVDTIAKPNLSDFFPVLRAIDPLGIRRQTKFYFGKLLQKFEEIIRQRLQEREKSLAYLRRNDLLEVLLDLTQQQKSEWGIEEIKHLLLAQFLLETLQDLFLAAFDTTSSTVEWAIAELLRNPEKMERARSEIREIIGRGKLVQESQIFALPYLQAIIKEVFRLYPPATTISRYYEADIEIGQYIVPKNALVLVNLWAIGRDSSLWSSPDSFVPERFLDSEIDVKGQHFELLPFGTGRRMCLGMPLADRFIHLTVASLIHNFDWKTEGGIKPEDVDMSEKLGVTMQKAVPLKAIPTRTTV</sequence>
<evidence type="ECO:0000256" key="8">
    <source>
        <dbReference type="ARBA" id="ARBA00023004"/>
    </source>
</evidence>
<evidence type="ECO:0000256" key="7">
    <source>
        <dbReference type="ARBA" id="ARBA00023002"/>
    </source>
</evidence>
<keyword evidence="3 11" id="KW-0349">Heme</keyword>
<comment type="subcellular location">
    <subcellularLocation>
        <location evidence="1">Membrane</location>
    </subcellularLocation>
</comment>
<evidence type="ECO:0000256" key="9">
    <source>
        <dbReference type="ARBA" id="ARBA00023033"/>
    </source>
</evidence>
<dbReference type="InterPro" id="IPR002401">
    <property type="entry name" value="Cyt_P450_E_grp-I"/>
</dbReference>
<dbReference type="PRINTS" id="PR00385">
    <property type="entry name" value="P450"/>
</dbReference>
<dbReference type="Proteomes" id="UP001652660">
    <property type="component" value="Chromosome 3c"/>
</dbReference>
<evidence type="ECO:0000256" key="11">
    <source>
        <dbReference type="RuleBase" id="RU000461"/>
    </source>
</evidence>
<protein>
    <submittedName>
        <fullName evidence="14">Cytochrome P450 76T24-like isoform X1</fullName>
    </submittedName>
</protein>
<dbReference type="Pfam" id="PF00067">
    <property type="entry name" value="p450"/>
    <property type="match status" value="1"/>
</dbReference>
<dbReference type="CDD" id="cd11073">
    <property type="entry name" value="CYP76-like"/>
    <property type="match status" value="1"/>
</dbReference>
<evidence type="ECO:0000256" key="6">
    <source>
        <dbReference type="ARBA" id="ARBA00022989"/>
    </source>
</evidence>
<gene>
    <name evidence="14" type="primary">LOC113736090</name>
</gene>
<dbReference type="RefSeq" id="XP_071938361.1">
    <property type="nucleotide sequence ID" value="XM_072082260.1"/>
</dbReference>
<dbReference type="InterPro" id="IPR017972">
    <property type="entry name" value="Cyt_P450_CS"/>
</dbReference>
<reference evidence="14" key="1">
    <citation type="submission" date="2025-08" db="UniProtKB">
        <authorList>
            <consortium name="RefSeq"/>
        </authorList>
    </citation>
    <scope>IDENTIFICATION</scope>
    <source>
        <tissue evidence="14">Leaves</tissue>
    </source>
</reference>
<dbReference type="SUPFAM" id="SSF48264">
    <property type="entry name" value="Cytochrome P450"/>
    <property type="match status" value="1"/>
</dbReference>
<dbReference type="GeneID" id="113736090"/>
<dbReference type="PANTHER" id="PTHR47950:SF4">
    <property type="entry name" value="GERANIOL 8-HYDROXYLASE-LIKE"/>
    <property type="match status" value="1"/>
</dbReference>
<organism evidence="13 14">
    <name type="scientific">Coffea arabica</name>
    <name type="common">Arabian coffee</name>
    <dbReference type="NCBI Taxonomy" id="13443"/>
    <lineage>
        <taxon>Eukaryota</taxon>
        <taxon>Viridiplantae</taxon>
        <taxon>Streptophyta</taxon>
        <taxon>Embryophyta</taxon>
        <taxon>Tracheophyta</taxon>
        <taxon>Spermatophyta</taxon>
        <taxon>Magnoliopsida</taxon>
        <taxon>eudicotyledons</taxon>
        <taxon>Gunneridae</taxon>
        <taxon>Pentapetalae</taxon>
        <taxon>asterids</taxon>
        <taxon>lamiids</taxon>
        <taxon>Gentianales</taxon>
        <taxon>Rubiaceae</taxon>
        <taxon>Ixoroideae</taxon>
        <taxon>Gardenieae complex</taxon>
        <taxon>Bertiereae - Coffeeae clade</taxon>
        <taxon>Coffeeae</taxon>
        <taxon>Coffea</taxon>
    </lineage>
</organism>